<evidence type="ECO:0008006" key="2">
    <source>
        <dbReference type="Google" id="ProtNLM"/>
    </source>
</evidence>
<accession>X1GXU8</accession>
<feature type="non-terminal residue" evidence="1">
    <location>
        <position position="1"/>
    </location>
</feature>
<dbReference type="Pfam" id="PF04392">
    <property type="entry name" value="ABC_sub_bind"/>
    <property type="match status" value="1"/>
</dbReference>
<comment type="caution">
    <text evidence="1">The sequence shown here is derived from an EMBL/GenBank/DDBJ whole genome shotgun (WGS) entry which is preliminary data.</text>
</comment>
<dbReference type="AlphaFoldDB" id="X1GXU8"/>
<evidence type="ECO:0000313" key="1">
    <source>
        <dbReference type="EMBL" id="GAH61957.1"/>
    </source>
</evidence>
<protein>
    <recommendedName>
        <fullName evidence="2">ABC transporter substrate-binding protein</fullName>
    </recommendedName>
</protein>
<name>X1GXU8_9ZZZZ</name>
<sequence length="67" mass="7276">CYGFDYYDIGYQTGEMVVKILEGANAAETPVEKGKIVSLSVNTAAAERMGVTIPQELIDASEIVYDK</sequence>
<gene>
    <name evidence="1" type="ORF">S03H2_51670</name>
</gene>
<dbReference type="EMBL" id="BARU01032795">
    <property type="protein sequence ID" value="GAH61957.1"/>
    <property type="molecule type" value="Genomic_DNA"/>
</dbReference>
<dbReference type="PANTHER" id="PTHR35271">
    <property type="entry name" value="ABC TRANSPORTER, SUBSTRATE-BINDING LIPOPROTEIN-RELATED"/>
    <property type="match status" value="1"/>
</dbReference>
<dbReference type="InterPro" id="IPR007487">
    <property type="entry name" value="ABC_transpt-TYRBP-like"/>
</dbReference>
<dbReference type="PANTHER" id="PTHR35271:SF1">
    <property type="entry name" value="ABC TRANSPORTER, SUBSTRATE-BINDING LIPOPROTEIN"/>
    <property type="match status" value="1"/>
</dbReference>
<organism evidence="1">
    <name type="scientific">marine sediment metagenome</name>
    <dbReference type="NCBI Taxonomy" id="412755"/>
    <lineage>
        <taxon>unclassified sequences</taxon>
        <taxon>metagenomes</taxon>
        <taxon>ecological metagenomes</taxon>
    </lineage>
</organism>
<reference evidence="1" key="1">
    <citation type="journal article" date="2014" name="Front. Microbiol.">
        <title>High frequency of phylogenetically diverse reductive dehalogenase-homologous genes in deep subseafloor sedimentary metagenomes.</title>
        <authorList>
            <person name="Kawai M."/>
            <person name="Futagami T."/>
            <person name="Toyoda A."/>
            <person name="Takaki Y."/>
            <person name="Nishi S."/>
            <person name="Hori S."/>
            <person name="Arai W."/>
            <person name="Tsubouchi T."/>
            <person name="Morono Y."/>
            <person name="Uchiyama I."/>
            <person name="Ito T."/>
            <person name="Fujiyama A."/>
            <person name="Inagaki F."/>
            <person name="Takami H."/>
        </authorList>
    </citation>
    <scope>NUCLEOTIDE SEQUENCE</scope>
    <source>
        <strain evidence="1">Expedition CK06-06</strain>
    </source>
</reference>
<proteinExistence type="predicted"/>